<reference evidence="2" key="1">
    <citation type="submission" date="2023-07" db="EMBL/GenBank/DDBJ databases">
        <title>Chromosome-level Genome Assembly of Striped Snakehead (Channa striata).</title>
        <authorList>
            <person name="Liu H."/>
        </authorList>
    </citation>
    <scope>NUCLEOTIDE SEQUENCE</scope>
    <source>
        <strain evidence="2">Gz</strain>
        <tissue evidence="2">Muscle</tissue>
    </source>
</reference>
<feature type="region of interest" description="Disordered" evidence="1">
    <location>
        <begin position="253"/>
        <end position="322"/>
    </location>
</feature>
<dbReference type="EMBL" id="JAUPFM010000176">
    <property type="protein sequence ID" value="KAK2811409.1"/>
    <property type="molecule type" value="Genomic_DNA"/>
</dbReference>
<dbReference type="AlphaFoldDB" id="A0AA88IJW8"/>
<organism evidence="2 3">
    <name type="scientific">Channa striata</name>
    <name type="common">Snakehead murrel</name>
    <name type="synonym">Ophicephalus striatus</name>
    <dbReference type="NCBI Taxonomy" id="64152"/>
    <lineage>
        <taxon>Eukaryota</taxon>
        <taxon>Metazoa</taxon>
        <taxon>Chordata</taxon>
        <taxon>Craniata</taxon>
        <taxon>Vertebrata</taxon>
        <taxon>Euteleostomi</taxon>
        <taxon>Actinopterygii</taxon>
        <taxon>Neopterygii</taxon>
        <taxon>Teleostei</taxon>
        <taxon>Neoteleostei</taxon>
        <taxon>Acanthomorphata</taxon>
        <taxon>Anabantaria</taxon>
        <taxon>Anabantiformes</taxon>
        <taxon>Channoidei</taxon>
        <taxon>Channidae</taxon>
        <taxon>Channa</taxon>
    </lineage>
</organism>
<evidence type="ECO:0000256" key="1">
    <source>
        <dbReference type="SAM" id="MobiDB-lite"/>
    </source>
</evidence>
<dbReference type="Proteomes" id="UP001187415">
    <property type="component" value="Unassembled WGS sequence"/>
</dbReference>
<name>A0AA88IJW8_CHASR</name>
<evidence type="ECO:0000313" key="2">
    <source>
        <dbReference type="EMBL" id="KAK2811409.1"/>
    </source>
</evidence>
<keyword evidence="3" id="KW-1185">Reference proteome</keyword>
<accession>A0AA88IJW8</accession>
<gene>
    <name evidence="2" type="ORF">Q5P01_000204</name>
</gene>
<feature type="compositionally biased region" description="Polar residues" evidence="1">
    <location>
        <begin position="265"/>
        <end position="280"/>
    </location>
</feature>
<sequence>MAEPDTMIAVTVTFKLHEGPPRPTAPGPRVRLRARCCPSSLSSTGRRDSGCPPSCALLNPPTKGSGSAVADLFRKVEPLTEAERVELRDGFEALGAKFAFTFKVKVSNWHVSATSLTLDQDRTNEMMHEAVDRAHRARTCISPTTIPAKGAPDVGKSTPPIPTTCWRRPFRDPSSMSDEEFDVWFTFRFDGSVRYDTRIDANPACPGDMISALSEGNAEEIWALMERTLCYFPLHACQRALEEHAKEFLRIVEPPSESTRAGADTGNSNFASAEASQSEPGSGGDVPCCESERPKEAEGRQRETHSSASEREAASAGYIRCQ</sequence>
<proteinExistence type="predicted"/>
<feature type="compositionally biased region" description="Basic and acidic residues" evidence="1">
    <location>
        <begin position="290"/>
        <end position="313"/>
    </location>
</feature>
<comment type="caution">
    <text evidence="2">The sequence shown here is derived from an EMBL/GenBank/DDBJ whole genome shotgun (WGS) entry which is preliminary data.</text>
</comment>
<evidence type="ECO:0000313" key="3">
    <source>
        <dbReference type="Proteomes" id="UP001187415"/>
    </source>
</evidence>
<protein>
    <submittedName>
        <fullName evidence="2">Uncharacterized protein</fullName>
    </submittedName>
</protein>